<dbReference type="OMA" id="EAILMID"/>
<dbReference type="AlphaFoldDB" id="A0A0A1TWU6"/>
<organism evidence="2 3">
    <name type="scientific">Entamoeba invadens IP1</name>
    <dbReference type="NCBI Taxonomy" id="370355"/>
    <lineage>
        <taxon>Eukaryota</taxon>
        <taxon>Amoebozoa</taxon>
        <taxon>Evosea</taxon>
        <taxon>Archamoebae</taxon>
        <taxon>Mastigamoebida</taxon>
        <taxon>Entamoebidae</taxon>
        <taxon>Entamoeba</taxon>
    </lineage>
</organism>
<dbReference type="Gene3D" id="1.25.40.90">
    <property type="match status" value="1"/>
</dbReference>
<proteinExistence type="predicted"/>
<dbReference type="KEGG" id="eiv:EIN_410310"/>
<dbReference type="RefSeq" id="XP_004185038.1">
    <property type="nucleotide sequence ID" value="XM_004184990.1"/>
</dbReference>
<sequence>MTKKTVPLSQIFEHAVNELNSAPQIKSFDTLSKIVHDIPQSAAPLRNQIVTKMKAFYNNFLPSLEMYYVLCLMDHIVKRENNFRLQMVNPDLLEWFECIANFEKSKKKKRIDIVTDKMMRIVQTWGVLFPKQLFDYTNMYMKYKKKGVTFVLPEPTDFELYIHPDNGLGNCIEKITEAILMIDDALDHIYDTHHIKSAKIIIQHAQMVKSQLEQYSKNFKQSNEIDEQQSFQMIESLSLIESKIAKLEGAIQIVNPDSEITKTVSMLQCDKMDQSTQPQGVRVHSLTSSSKTEFKDTNSINDELVGLVDLKPKRTSKVFSFIGSVRKRRATACVVDKDG</sequence>
<dbReference type="GO" id="GO:0035091">
    <property type="term" value="F:phosphatidylinositol binding"/>
    <property type="evidence" value="ECO:0007669"/>
    <property type="project" value="InterPro"/>
</dbReference>
<dbReference type="VEuPathDB" id="AmoebaDB:EIN_410310"/>
<dbReference type="OrthoDB" id="27034at2759"/>
<dbReference type="SUPFAM" id="SSF48464">
    <property type="entry name" value="ENTH/VHS domain"/>
    <property type="match status" value="1"/>
</dbReference>
<evidence type="ECO:0000313" key="3">
    <source>
        <dbReference type="Proteomes" id="UP000014680"/>
    </source>
</evidence>
<gene>
    <name evidence="2" type="ORF">EIN_410310</name>
</gene>
<dbReference type="PROSITE" id="PS50179">
    <property type="entry name" value="VHS"/>
    <property type="match status" value="1"/>
</dbReference>
<protein>
    <recommendedName>
        <fullName evidence="1">VHS domain-containing protein</fullName>
    </recommendedName>
</protein>
<dbReference type="InterPro" id="IPR008942">
    <property type="entry name" value="ENTH_VHS"/>
</dbReference>
<dbReference type="GeneID" id="14884644"/>
<dbReference type="InterPro" id="IPR002014">
    <property type="entry name" value="VHS_dom"/>
</dbReference>
<keyword evidence="3" id="KW-1185">Reference proteome</keyword>
<dbReference type="Proteomes" id="UP000014680">
    <property type="component" value="Unassembled WGS sequence"/>
</dbReference>
<dbReference type="EMBL" id="KB207048">
    <property type="protein sequence ID" value="ELP85692.1"/>
    <property type="molecule type" value="Genomic_DNA"/>
</dbReference>
<feature type="domain" description="VHS" evidence="1">
    <location>
        <begin position="15"/>
        <end position="151"/>
    </location>
</feature>
<dbReference type="GO" id="GO:0043130">
    <property type="term" value="F:ubiquitin binding"/>
    <property type="evidence" value="ECO:0007669"/>
    <property type="project" value="InterPro"/>
</dbReference>
<name>A0A0A1TWU6_ENTIV</name>
<evidence type="ECO:0000313" key="2">
    <source>
        <dbReference type="EMBL" id="ELP85692.1"/>
    </source>
</evidence>
<accession>A0A0A1TWU6</accession>
<reference evidence="2 3" key="1">
    <citation type="submission" date="2012-10" db="EMBL/GenBank/DDBJ databases">
        <authorList>
            <person name="Zafar N."/>
            <person name="Inman J."/>
            <person name="Hall N."/>
            <person name="Lorenzi H."/>
            <person name="Caler E."/>
        </authorList>
    </citation>
    <scope>NUCLEOTIDE SEQUENCE [LARGE SCALE GENOMIC DNA]</scope>
    <source>
        <strain evidence="2 3">IP1</strain>
    </source>
</reference>
<evidence type="ECO:0000259" key="1">
    <source>
        <dbReference type="PROSITE" id="PS50179"/>
    </source>
</evidence>